<feature type="region of interest" description="Disordered" evidence="1">
    <location>
        <begin position="1"/>
        <end position="28"/>
    </location>
</feature>
<dbReference type="PATRIC" id="fig|394096.3.peg.4049"/>
<dbReference type="PANTHER" id="PTHR48174">
    <property type="entry name" value="DUF946 FAMILY PROTEIN"/>
    <property type="match status" value="1"/>
</dbReference>
<name>A0A085WIL2_9BACT</name>
<protein>
    <submittedName>
        <fullName evidence="2">Uncharacterized protein</fullName>
    </submittedName>
</protein>
<dbReference type="PANTHER" id="PTHR48174:SF5">
    <property type="entry name" value="VACUOLAR PROTEIN SORTING-ASSOCIATED PROTEIN 62"/>
    <property type="match status" value="1"/>
</dbReference>
<dbReference type="Proteomes" id="UP000028725">
    <property type="component" value="Unassembled WGS sequence"/>
</dbReference>
<comment type="caution">
    <text evidence="2">The sequence shown here is derived from an EMBL/GenBank/DDBJ whole genome shotgun (WGS) entry which is preliminary data.</text>
</comment>
<keyword evidence="3" id="KW-1185">Reference proteome</keyword>
<dbReference type="InterPro" id="IPR011024">
    <property type="entry name" value="G_crystallin-like"/>
</dbReference>
<evidence type="ECO:0000313" key="2">
    <source>
        <dbReference type="EMBL" id="KFE67525.1"/>
    </source>
</evidence>
<dbReference type="InterPro" id="IPR008701">
    <property type="entry name" value="NPP1"/>
</dbReference>
<organism evidence="2 3">
    <name type="scientific">Hyalangium minutum</name>
    <dbReference type="NCBI Taxonomy" id="394096"/>
    <lineage>
        <taxon>Bacteria</taxon>
        <taxon>Pseudomonadati</taxon>
        <taxon>Myxococcota</taxon>
        <taxon>Myxococcia</taxon>
        <taxon>Myxococcales</taxon>
        <taxon>Cystobacterineae</taxon>
        <taxon>Archangiaceae</taxon>
        <taxon>Hyalangium</taxon>
    </lineage>
</organism>
<dbReference type="EMBL" id="JMCB01000007">
    <property type="protein sequence ID" value="KFE67525.1"/>
    <property type="molecule type" value="Genomic_DNA"/>
</dbReference>
<evidence type="ECO:0000256" key="1">
    <source>
        <dbReference type="SAM" id="MobiDB-lite"/>
    </source>
</evidence>
<proteinExistence type="predicted"/>
<dbReference type="AlphaFoldDB" id="A0A085WIL2"/>
<dbReference type="Gene3D" id="2.60.20.10">
    <property type="entry name" value="Crystallins"/>
    <property type="match status" value="1"/>
</dbReference>
<reference evidence="2 3" key="1">
    <citation type="submission" date="2014-04" db="EMBL/GenBank/DDBJ databases">
        <title>Genome assembly of Hyalangium minutum DSM 14724.</title>
        <authorList>
            <person name="Sharma G."/>
            <person name="Subramanian S."/>
        </authorList>
    </citation>
    <scope>NUCLEOTIDE SEQUENCE [LARGE SCALE GENOMIC DNA]</scope>
    <source>
        <strain evidence="2 3">DSM 14724</strain>
    </source>
</reference>
<dbReference type="SUPFAM" id="SSF49695">
    <property type="entry name" value="gamma-Crystallin-like"/>
    <property type="match status" value="1"/>
</dbReference>
<dbReference type="RefSeq" id="WP_052420112.1">
    <property type="nucleotide sequence ID" value="NZ_JMCB01000007.1"/>
</dbReference>
<dbReference type="STRING" id="394096.DB31_8008"/>
<gene>
    <name evidence="2" type="ORF">DB31_8008</name>
</gene>
<evidence type="ECO:0000313" key="3">
    <source>
        <dbReference type="Proteomes" id="UP000028725"/>
    </source>
</evidence>
<dbReference type="Pfam" id="PF05630">
    <property type="entry name" value="NPP1"/>
    <property type="match status" value="1"/>
</dbReference>
<accession>A0A085WIL2</accession>
<sequence>MLSLSALASGCGPLPETSMPPESPSQAQEELRLAAPVTIHSDSYYQGLSQTLQVGWYDIWDLTIGNDTLSSLRVPAGYKVTLYSDAYFAGEQRVYTQDTGWVGLDFNDLTSGVRVEQIGSSYALAQRFAPRLRFDGSGHGYPMAAQTFYDTIVKTGSSSRLENTDASTLGTGQIPTYYQVISCGAQVRIKYWWFYGYQAPCDGTSGSHNGDWENVVVTLSEDQSRIAAVTFAMHGKSYTRLANRNGFSLEEGTHPVVYVGKNSHAAFFEQGGSSTSCLVWEEYRNNSTGLHLNSWSNLVSLDTEVDPSDWIAADRQGGFAWGRDGVSTHPTQSGPNCSMKAAEWSNDVPTWWHSQCKTGDRDDGSSCHVQCRPGYTDMGLTCTNWSTWSTYNQTLYSYGYTLPTSNVGLLTNDYD</sequence>